<keyword evidence="3" id="KW-1185">Reference proteome</keyword>
<organism evidence="2 3">
    <name type="scientific">Sphingomonas albertensis</name>
    <dbReference type="NCBI Taxonomy" id="2762591"/>
    <lineage>
        <taxon>Bacteria</taxon>
        <taxon>Pseudomonadati</taxon>
        <taxon>Pseudomonadota</taxon>
        <taxon>Alphaproteobacteria</taxon>
        <taxon>Sphingomonadales</taxon>
        <taxon>Sphingomonadaceae</taxon>
        <taxon>Sphingomonas</taxon>
    </lineage>
</organism>
<proteinExistence type="predicted"/>
<protein>
    <submittedName>
        <fullName evidence="2">DUF1800 domain-containing protein</fullName>
    </submittedName>
</protein>
<evidence type="ECO:0000313" key="3">
    <source>
        <dbReference type="Proteomes" id="UP000597613"/>
    </source>
</evidence>
<name>A0ABR7ANZ0_9SPHN</name>
<reference evidence="2 3" key="1">
    <citation type="submission" date="2020-08" db="EMBL/GenBank/DDBJ databases">
        <title>Putative novel bacterial strains isolated from necrotic wheat leaf tissues caused by Xanthomonas translucens.</title>
        <authorList>
            <person name="Tambong J.T."/>
        </authorList>
    </citation>
    <scope>NUCLEOTIDE SEQUENCE [LARGE SCALE GENOMIC DNA]</scope>
    <source>
        <strain evidence="3">DOAB 1063</strain>
    </source>
</reference>
<dbReference type="Proteomes" id="UP000597613">
    <property type="component" value="Unassembled WGS sequence"/>
</dbReference>
<feature type="region of interest" description="Disordered" evidence="1">
    <location>
        <begin position="108"/>
        <end position="135"/>
    </location>
</feature>
<evidence type="ECO:0000256" key="1">
    <source>
        <dbReference type="SAM" id="MobiDB-lite"/>
    </source>
</evidence>
<dbReference type="EMBL" id="JACONT010000014">
    <property type="protein sequence ID" value="MBC3941692.1"/>
    <property type="molecule type" value="Genomic_DNA"/>
</dbReference>
<dbReference type="RefSeq" id="WP_187503421.1">
    <property type="nucleotide sequence ID" value="NZ_CP162536.1"/>
</dbReference>
<dbReference type="Pfam" id="PF08811">
    <property type="entry name" value="DUF1800"/>
    <property type="match status" value="1"/>
</dbReference>
<evidence type="ECO:0000313" key="2">
    <source>
        <dbReference type="EMBL" id="MBC3941692.1"/>
    </source>
</evidence>
<comment type="caution">
    <text evidence="2">The sequence shown here is derived from an EMBL/GenBank/DDBJ whole genome shotgun (WGS) entry which is preliminary data.</text>
</comment>
<accession>A0ABR7ANZ0</accession>
<dbReference type="InterPro" id="IPR014917">
    <property type="entry name" value="DUF1800"/>
</dbReference>
<gene>
    <name evidence="2" type="ORF">H8S47_08340</name>
</gene>
<sequence length="507" mass="53530">MSASSIALNRFGLGARPGGGVSGDPAKWVLAQCERFDARPAAIAGAPSTASVSATLATYFAQQRMIRAEFGPRRPKPAPGAAAPMKAPGISTPMTAPAMPATMAPPAMPGPAADNPGEAARRAARQLAGKQSRDDYGGAVAARTVAALTSDAPFVERLVHFWANHFAVSTDKLEVTGLAGPMEFEAIRPHVLGTFADMLNAVERHPAMLLYLDQAVSVGPDSPFVARRPRRRTGLNENLAREIMELHTLGVRSGYTQADVTEFARAMTGWTVAGIGRGPGARMQDDARPGAFLFLAEVHQPGDRTVMGKRYPAAGEAQAHAVLADFAVHPATATHIATKLARHFAGDTPPPAMVKRLQAAFLTSGGDLPTVYRVLVASPEAWVTQPVKFKSPWEWYVSTQRALGTTMVQPGLTVGMMNQLGQPVWKPGQPVGYDDIAAAWAGPDAILRRVEAAERFAARAGPVDARALAPTLFPASLSAATTQALARAESPAQALALLLVAPESMRR</sequence>